<dbReference type="Gene3D" id="3.40.190.10">
    <property type="entry name" value="Periplasmic binding protein-like II"/>
    <property type="match status" value="2"/>
</dbReference>
<dbReference type="SMART" id="SM00062">
    <property type="entry name" value="PBPb"/>
    <property type="match status" value="1"/>
</dbReference>
<keyword evidence="2 3" id="KW-0732">Signal</keyword>
<dbReference type="SUPFAM" id="SSF53850">
    <property type="entry name" value="Periplasmic binding protein-like II"/>
    <property type="match status" value="1"/>
</dbReference>
<feature type="domain" description="Solute-binding protein family 3/N-terminal" evidence="4">
    <location>
        <begin position="26"/>
        <end position="248"/>
    </location>
</feature>
<dbReference type="PANTHER" id="PTHR35936:SF25">
    <property type="entry name" value="ABC TRANSPORTER SUBSTRATE-BINDING PROTEIN"/>
    <property type="match status" value="1"/>
</dbReference>
<name>A0ABS0Z9Q9_9GAMM</name>
<sequence length="248" mass="27921">MFYQRALWFLLTSIISCFSGYSSAQSILFPVENYPPYITIDTTTHVVSGMDIRIVKAAFESVGINASFEAEQWQEILQGIQTGKFVGTVSCARRPERAPYMLFSDEVSTSSRVLISRPDFSSDQIESIYDLSQYRITSVAKWDMEQQLTQLNIPHSTVQSISQGLELIMAQKADAFYVSSYPALHQARQMGLQKSIKVTSLVAEPLVPLHVCFSKANPESKDLLQAFNQGLKIIKHNGTFQAIRDEYL</sequence>
<accession>A0ABS0Z9Q9</accession>
<evidence type="ECO:0000256" key="3">
    <source>
        <dbReference type="SAM" id="SignalP"/>
    </source>
</evidence>
<evidence type="ECO:0000313" key="5">
    <source>
        <dbReference type="EMBL" id="MBJ7550394.1"/>
    </source>
</evidence>
<evidence type="ECO:0000313" key="6">
    <source>
        <dbReference type="Proteomes" id="UP000598488"/>
    </source>
</evidence>
<evidence type="ECO:0000259" key="4">
    <source>
        <dbReference type="SMART" id="SM00062"/>
    </source>
</evidence>
<dbReference type="InterPro" id="IPR001638">
    <property type="entry name" value="Solute-binding_3/MltF_N"/>
</dbReference>
<feature type="chain" id="PRO_5046896758" evidence="3">
    <location>
        <begin position="25"/>
        <end position="248"/>
    </location>
</feature>
<reference evidence="5 6" key="1">
    <citation type="submission" date="2020-12" db="EMBL/GenBank/DDBJ databases">
        <title>Comparative genome analysis of fungal antagonists Marinomonas ostreistagni 398 and M. spartinae 468.</title>
        <authorList>
            <person name="Fields J.L."/>
            <person name="Mavrodi O.V."/>
            <person name="Biber P.D."/>
            <person name="Indest K.J."/>
            <person name="Mavrodi D.V."/>
        </authorList>
    </citation>
    <scope>NUCLEOTIDE SEQUENCE [LARGE SCALE GENOMIC DNA]</scope>
    <source>
        <strain evidence="5 6">USM7</strain>
    </source>
</reference>
<protein>
    <submittedName>
        <fullName evidence="5">Transporter substrate-binding domain-containing protein</fullName>
    </submittedName>
</protein>
<comment type="similarity">
    <text evidence="1">Belongs to the bacterial solute-binding protein 3 family.</text>
</comment>
<gene>
    <name evidence="5" type="ORF">JHD44_06845</name>
</gene>
<proteinExistence type="inferred from homology"/>
<comment type="caution">
    <text evidence="5">The sequence shown here is derived from an EMBL/GenBank/DDBJ whole genome shotgun (WGS) entry which is preliminary data.</text>
</comment>
<organism evidence="5 6">
    <name type="scientific">Marinomonas ostreistagni</name>
    <dbReference type="NCBI Taxonomy" id="359209"/>
    <lineage>
        <taxon>Bacteria</taxon>
        <taxon>Pseudomonadati</taxon>
        <taxon>Pseudomonadota</taxon>
        <taxon>Gammaproteobacteria</taxon>
        <taxon>Oceanospirillales</taxon>
        <taxon>Oceanospirillaceae</taxon>
        <taxon>Marinomonas</taxon>
    </lineage>
</organism>
<dbReference type="PROSITE" id="PS51257">
    <property type="entry name" value="PROKAR_LIPOPROTEIN"/>
    <property type="match status" value="1"/>
</dbReference>
<dbReference type="RefSeq" id="WP_199462018.1">
    <property type="nucleotide sequence ID" value="NZ_JAEMUH010000005.1"/>
</dbReference>
<dbReference type="Pfam" id="PF00497">
    <property type="entry name" value="SBP_bac_3"/>
    <property type="match status" value="1"/>
</dbReference>
<feature type="signal peptide" evidence="3">
    <location>
        <begin position="1"/>
        <end position="24"/>
    </location>
</feature>
<dbReference type="Proteomes" id="UP000598488">
    <property type="component" value="Unassembled WGS sequence"/>
</dbReference>
<dbReference type="PANTHER" id="PTHR35936">
    <property type="entry name" value="MEMBRANE-BOUND LYTIC MUREIN TRANSGLYCOSYLASE F"/>
    <property type="match status" value="1"/>
</dbReference>
<dbReference type="EMBL" id="JAEMUH010000005">
    <property type="protein sequence ID" value="MBJ7550394.1"/>
    <property type="molecule type" value="Genomic_DNA"/>
</dbReference>
<keyword evidence="6" id="KW-1185">Reference proteome</keyword>
<evidence type="ECO:0000256" key="1">
    <source>
        <dbReference type="ARBA" id="ARBA00010333"/>
    </source>
</evidence>
<evidence type="ECO:0000256" key="2">
    <source>
        <dbReference type="ARBA" id="ARBA00022729"/>
    </source>
</evidence>